<keyword evidence="8" id="KW-0061">Asparagine biosynthesis</keyword>
<dbReference type="AlphaFoldDB" id="A0A7G3GCN9"/>
<evidence type="ECO:0000256" key="10">
    <source>
        <dbReference type="PIRSR" id="PIRSR001589-3"/>
    </source>
</evidence>
<dbReference type="Gene3D" id="3.60.20.10">
    <property type="entry name" value="Glutamine Phosphoribosylpyrophosphate, subunit 1, domain 1"/>
    <property type="match status" value="1"/>
</dbReference>
<dbReference type="InterPro" id="IPR014729">
    <property type="entry name" value="Rossmann-like_a/b/a_fold"/>
</dbReference>
<evidence type="ECO:0000259" key="11">
    <source>
        <dbReference type="PROSITE" id="PS51278"/>
    </source>
</evidence>
<dbReference type="SUPFAM" id="SSF56235">
    <property type="entry name" value="N-terminal nucleophile aminohydrolases (Ntn hydrolases)"/>
    <property type="match status" value="1"/>
</dbReference>
<dbReference type="KEGG" id="ifl:C1H71_15895"/>
<dbReference type="InterPro" id="IPR017932">
    <property type="entry name" value="GATase_2_dom"/>
</dbReference>
<evidence type="ECO:0000256" key="7">
    <source>
        <dbReference type="ARBA" id="ARBA00048741"/>
    </source>
</evidence>
<feature type="site" description="Important for beta-aspartyl-AMP intermediate formation" evidence="10">
    <location>
        <position position="371"/>
    </location>
</feature>
<name>A0A7G3GCN9_9NEIS</name>
<protein>
    <recommendedName>
        <fullName evidence="3">asparagine synthase (glutamine-hydrolyzing)</fullName>
        <ecNumber evidence="3">6.3.5.4</ecNumber>
    </recommendedName>
</protein>
<dbReference type="Proteomes" id="UP000515917">
    <property type="component" value="Chromosome"/>
</dbReference>
<dbReference type="RefSeq" id="WP_130107384.1">
    <property type="nucleotide sequence ID" value="NZ_CP025781.1"/>
</dbReference>
<evidence type="ECO:0000313" key="13">
    <source>
        <dbReference type="Proteomes" id="UP000515917"/>
    </source>
</evidence>
<sequence length="621" mass="71021">MCGITGIFMQDVQAGQHADIELLKRMTQSIVHRGPDDLGLYASEQACFGFRRLSFLDLKLGNQPIFNEDESIACVVNGEIFNYQELRNDLIKRGHRFRSQMDCEVIPHLYEEYGINFLNRLNGQFAIALHDVKQQKLILARDHVGIAPLYYHYKDNTLLFGSEIKTLLNSVDVSRSIDLISLDQIVTFPGMVSPRTIFNDVKCLPPGHVMTVDKQGMQIEQYWDLDYPEHNPNIQPHTDAYYVEKLDYLLRQAIKTRLHADVPVGFYLSGGLDSSLIATLAHDMDPQQVFNSFAIGFGRADIDERQYQQQVVNQIHSNHHEQIFDYEQINQRLTQAVIAAESPLKESYNTCSLALSQMVQQQGIKAVLTGEGADELFAGYVGYRLAQQSRGQEESFDLEFMLEQQARKTLWGDENFFYEKDYHEFHTLKSSLYSADTNAALLGQHCTSQPIINPARIANRHPTHQRSYVDFKLRIADHLLADHGDRVTFANSVEARYPFLDIDLINFVRTIPPELMLKNGNEKYLLKQLATKTVPESIIRRKKFSFVAPGSPFLLQNKPEWIMDMLSRATITRQGIFNPDTVERLTNSALRGGHDINQTFETDFLMVVITTGILLREFVES</sequence>
<keyword evidence="6 8" id="KW-0315">Glutamine amidotransferase</keyword>
<keyword evidence="8" id="KW-0028">Amino-acid biosynthesis</keyword>
<dbReference type="PANTHER" id="PTHR43284:SF1">
    <property type="entry name" value="ASPARAGINE SYNTHETASE"/>
    <property type="match status" value="1"/>
</dbReference>
<keyword evidence="5 9" id="KW-0067">ATP-binding</keyword>
<evidence type="ECO:0000256" key="1">
    <source>
        <dbReference type="ARBA" id="ARBA00005187"/>
    </source>
</evidence>
<feature type="domain" description="Glutamine amidotransferase type-2" evidence="11">
    <location>
        <begin position="2"/>
        <end position="215"/>
    </location>
</feature>
<feature type="binding site" evidence="9">
    <location>
        <position position="295"/>
    </location>
    <ligand>
        <name>ATP</name>
        <dbReference type="ChEBI" id="CHEBI:30616"/>
    </ligand>
</feature>
<comment type="similarity">
    <text evidence="2">Belongs to the asparagine synthetase family.</text>
</comment>
<dbReference type="EMBL" id="CP025781">
    <property type="protein sequence ID" value="QBC44869.1"/>
    <property type="molecule type" value="Genomic_DNA"/>
</dbReference>
<gene>
    <name evidence="12" type="primary">asnB</name>
    <name evidence="12" type="ORF">C1H71_15895</name>
</gene>
<proteinExistence type="inferred from homology"/>
<dbReference type="GO" id="GO:0006529">
    <property type="term" value="P:asparagine biosynthetic process"/>
    <property type="evidence" value="ECO:0007669"/>
    <property type="project" value="UniProtKB-KW"/>
</dbReference>
<dbReference type="CDD" id="cd00712">
    <property type="entry name" value="AsnB"/>
    <property type="match status" value="1"/>
</dbReference>
<dbReference type="InterPro" id="IPR029055">
    <property type="entry name" value="Ntn_hydrolases_N"/>
</dbReference>
<organism evidence="12 13">
    <name type="scientific">Iodobacter fluviatilis</name>
    <dbReference type="NCBI Taxonomy" id="537"/>
    <lineage>
        <taxon>Bacteria</taxon>
        <taxon>Pseudomonadati</taxon>
        <taxon>Pseudomonadota</taxon>
        <taxon>Betaproteobacteria</taxon>
        <taxon>Neisseriales</taxon>
        <taxon>Chitinibacteraceae</taxon>
        <taxon>Iodobacter</taxon>
    </lineage>
</organism>
<keyword evidence="4 9" id="KW-0547">Nucleotide-binding</keyword>
<evidence type="ECO:0000313" key="12">
    <source>
        <dbReference type="EMBL" id="QBC44869.1"/>
    </source>
</evidence>
<evidence type="ECO:0000256" key="6">
    <source>
        <dbReference type="ARBA" id="ARBA00022962"/>
    </source>
</evidence>
<dbReference type="NCBIfam" id="TIGR01536">
    <property type="entry name" value="asn_synth_AEB"/>
    <property type="match status" value="1"/>
</dbReference>
<dbReference type="InterPro" id="IPR033738">
    <property type="entry name" value="AsnB_N"/>
</dbReference>
<reference evidence="12 13" key="1">
    <citation type="submission" date="2018-01" db="EMBL/GenBank/DDBJ databases">
        <title>Genome sequence of Iodobacter sp. strain PCH194 isolated from Indian Trans-Himalaya.</title>
        <authorList>
            <person name="Kumar V."/>
            <person name="Thakur V."/>
            <person name="Kumar S."/>
            <person name="Singh D."/>
        </authorList>
    </citation>
    <scope>NUCLEOTIDE SEQUENCE [LARGE SCALE GENOMIC DNA]</scope>
    <source>
        <strain evidence="12 13">PCH194</strain>
    </source>
</reference>
<dbReference type="Pfam" id="PF00733">
    <property type="entry name" value="Asn_synthase"/>
    <property type="match status" value="1"/>
</dbReference>
<feature type="active site" description="For GATase activity" evidence="8">
    <location>
        <position position="2"/>
    </location>
</feature>
<dbReference type="CDD" id="cd01991">
    <property type="entry name" value="Asn_synthase_B_C"/>
    <property type="match status" value="1"/>
</dbReference>
<dbReference type="GO" id="GO:0004066">
    <property type="term" value="F:asparagine synthase (glutamine-hydrolyzing) activity"/>
    <property type="evidence" value="ECO:0007669"/>
    <property type="project" value="UniProtKB-EC"/>
</dbReference>
<evidence type="ECO:0000256" key="9">
    <source>
        <dbReference type="PIRSR" id="PIRSR001589-2"/>
    </source>
</evidence>
<comment type="pathway">
    <text evidence="1">Amino-acid biosynthesis; L-asparagine biosynthesis; L-asparagine from L-aspartate (L-Gln route): step 1/1.</text>
</comment>
<dbReference type="EC" id="6.3.5.4" evidence="3"/>
<evidence type="ECO:0000256" key="3">
    <source>
        <dbReference type="ARBA" id="ARBA00012737"/>
    </source>
</evidence>
<dbReference type="InterPro" id="IPR001962">
    <property type="entry name" value="Asn_synthase"/>
</dbReference>
<accession>A0A7G3GCN9</accession>
<dbReference type="GO" id="GO:0005524">
    <property type="term" value="F:ATP binding"/>
    <property type="evidence" value="ECO:0007669"/>
    <property type="project" value="UniProtKB-KW"/>
</dbReference>
<dbReference type="GO" id="GO:0005829">
    <property type="term" value="C:cytosol"/>
    <property type="evidence" value="ECO:0007669"/>
    <property type="project" value="TreeGrafter"/>
</dbReference>
<dbReference type="SUPFAM" id="SSF52402">
    <property type="entry name" value="Adenine nucleotide alpha hydrolases-like"/>
    <property type="match status" value="1"/>
</dbReference>
<feature type="binding site" evidence="9">
    <location>
        <position position="102"/>
    </location>
    <ligand>
        <name>L-glutamine</name>
        <dbReference type="ChEBI" id="CHEBI:58359"/>
    </ligand>
</feature>
<dbReference type="PROSITE" id="PS51278">
    <property type="entry name" value="GATASE_TYPE_2"/>
    <property type="match status" value="1"/>
</dbReference>
<dbReference type="InterPro" id="IPR006426">
    <property type="entry name" value="Asn_synth_AEB"/>
</dbReference>
<evidence type="ECO:0000256" key="5">
    <source>
        <dbReference type="ARBA" id="ARBA00022840"/>
    </source>
</evidence>
<dbReference type="Pfam" id="PF13537">
    <property type="entry name" value="GATase_7"/>
    <property type="match status" value="1"/>
</dbReference>
<dbReference type="Gene3D" id="3.40.50.620">
    <property type="entry name" value="HUPs"/>
    <property type="match status" value="1"/>
</dbReference>
<evidence type="ECO:0000256" key="4">
    <source>
        <dbReference type="ARBA" id="ARBA00022741"/>
    </source>
</evidence>
<dbReference type="PIRSF" id="PIRSF001589">
    <property type="entry name" value="Asn_synthetase_glu-h"/>
    <property type="match status" value="1"/>
</dbReference>
<dbReference type="PANTHER" id="PTHR43284">
    <property type="entry name" value="ASPARAGINE SYNTHETASE (GLUTAMINE-HYDROLYZING)"/>
    <property type="match status" value="1"/>
</dbReference>
<evidence type="ECO:0000256" key="8">
    <source>
        <dbReference type="PIRSR" id="PIRSR001589-1"/>
    </source>
</evidence>
<dbReference type="InterPro" id="IPR051786">
    <property type="entry name" value="ASN_synthetase/amidase"/>
</dbReference>
<keyword evidence="13" id="KW-1185">Reference proteome</keyword>
<evidence type="ECO:0000256" key="2">
    <source>
        <dbReference type="ARBA" id="ARBA00005752"/>
    </source>
</evidence>
<comment type="catalytic activity">
    <reaction evidence="7">
        <text>L-aspartate + L-glutamine + ATP + H2O = L-asparagine + L-glutamate + AMP + diphosphate + H(+)</text>
        <dbReference type="Rhea" id="RHEA:12228"/>
        <dbReference type="ChEBI" id="CHEBI:15377"/>
        <dbReference type="ChEBI" id="CHEBI:15378"/>
        <dbReference type="ChEBI" id="CHEBI:29985"/>
        <dbReference type="ChEBI" id="CHEBI:29991"/>
        <dbReference type="ChEBI" id="CHEBI:30616"/>
        <dbReference type="ChEBI" id="CHEBI:33019"/>
        <dbReference type="ChEBI" id="CHEBI:58048"/>
        <dbReference type="ChEBI" id="CHEBI:58359"/>
        <dbReference type="ChEBI" id="CHEBI:456215"/>
        <dbReference type="EC" id="6.3.5.4"/>
    </reaction>
</comment>